<keyword evidence="1" id="KW-1133">Transmembrane helix</keyword>
<keyword evidence="1" id="KW-0812">Transmembrane</keyword>
<keyword evidence="1" id="KW-0472">Membrane</keyword>
<name>A0A8H7AC65_9EURO</name>
<dbReference type="Proteomes" id="UP000606974">
    <property type="component" value="Unassembled WGS sequence"/>
</dbReference>
<comment type="caution">
    <text evidence="2">The sequence shown here is derived from an EMBL/GenBank/DDBJ whole genome shotgun (WGS) entry which is preliminary data.</text>
</comment>
<protein>
    <submittedName>
        <fullName evidence="2">Uncharacterized protein</fullName>
    </submittedName>
</protein>
<organism evidence="2 3">
    <name type="scientific">Endocarpon pusillum</name>
    <dbReference type="NCBI Taxonomy" id="364733"/>
    <lineage>
        <taxon>Eukaryota</taxon>
        <taxon>Fungi</taxon>
        <taxon>Dikarya</taxon>
        <taxon>Ascomycota</taxon>
        <taxon>Pezizomycotina</taxon>
        <taxon>Eurotiomycetes</taxon>
        <taxon>Chaetothyriomycetidae</taxon>
        <taxon>Verrucariales</taxon>
        <taxon>Verrucariaceae</taxon>
        <taxon>Endocarpon</taxon>
    </lineage>
</organism>
<dbReference type="AlphaFoldDB" id="A0A8H7AC65"/>
<accession>A0A8H7AC65</accession>
<gene>
    <name evidence="2" type="ORF">GJ744_002245</name>
</gene>
<feature type="transmembrane region" description="Helical" evidence="1">
    <location>
        <begin position="126"/>
        <end position="144"/>
    </location>
</feature>
<dbReference type="EMBL" id="JAACFV010000138">
    <property type="protein sequence ID" value="KAF7504441.1"/>
    <property type="molecule type" value="Genomic_DNA"/>
</dbReference>
<sequence length="765" mass="85132">MAHLPASQDVSSPLVSPNNSKATPLVHVRQLSYSETDDELPKSASPFPKTLYRASDILANLWLGPALALLVLNLKGHIIGSSLGCHGATCHLDRFDFDLSTRTQDLDKRDHNILGALQVVAKVLDVWFTLVATSLAYSVTLYLASMGKGLPTDLLTKHLEYGELGFVKNAIAEYIVPLIPCCTSRTSPRRKHVGILSYVFIALLISLSVIANLMGPATAVLAIPTLQWIDREREKSLIFNEIASSTSPRDVGIFRDVCSNTSLVSGEFSCLDNLYGTSLDASVMNNQASNRQSSLPHGAILPSVFQELGVTCSVNLTETADSQWIPNRCVLRDLSEDFRLYANLSLLSSASFEAPGYRDYADLNSSLRARLQRRGPAVGVQTTCYNSTPTIVNISQDQSVRCYDNTPWMDGPNPAPSTKCIPWGSGWNVTQAHARFSIPDFRTASQEIENVSVEIFVTDRVAYIDKTTRPSCFVNGLIDLSGGCDWHEVFFDNRNPPGSMPQQTFEYYVPNKPNRFSWCDANYTLSFATYVLNPSSQNNLLNLVELQVSDTVDGHLEVHPDWILASWAVDRNGFVRKNRASGRALLESFIRTFSEPDQRALSIMDFYGAHLSSVSHAVSMISYTDIHPETSPGASTDEKRHPELRVWASGQLWKFGLESRTSNLGFVVVIAGTIVVLLRIYCYRWGVPLPLDLIVKAVRCRHGGEPDSVPYHPWTTTEFDFGQVGENFFYDSRREDYQYVRRRNWSSGTNTLVMDEVLEDASYGR</sequence>
<reference evidence="2" key="1">
    <citation type="submission" date="2020-02" db="EMBL/GenBank/DDBJ databases">
        <authorList>
            <person name="Palmer J.M."/>
        </authorList>
    </citation>
    <scope>NUCLEOTIDE SEQUENCE</scope>
    <source>
        <strain evidence="2">EPUS1.4</strain>
        <tissue evidence="2">Thallus</tissue>
    </source>
</reference>
<evidence type="ECO:0000256" key="1">
    <source>
        <dbReference type="SAM" id="Phobius"/>
    </source>
</evidence>
<dbReference type="OrthoDB" id="5342924at2759"/>
<evidence type="ECO:0000313" key="3">
    <source>
        <dbReference type="Proteomes" id="UP000606974"/>
    </source>
</evidence>
<feature type="transmembrane region" description="Helical" evidence="1">
    <location>
        <begin position="57"/>
        <end position="74"/>
    </location>
</feature>
<feature type="transmembrane region" description="Helical" evidence="1">
    <location>
        <begin position="195"/>
        <end position="215"/>
    </location>
</feature>
<evidence type="ECO:0000313" key="2">
    <source>
        <dbReference type="EMBL" id="KAF7504441.1"/>
    </source>
</evidence>
<proteinExistence type="predicted"/>
<keyword evidence="3" id="KW-1185">Reference proteome</keyword>